<evidence type="ECO:0000313" key="3">
    <source>
        <dbReference type="Proteomes" id="UP001166191"/>
    </source>
</evidence>
<keyword evidence="3" id="KW-1185">Reference proteome</keyword>
<keyword evidence="1" id="KW-1133">Transmembrane helix</keyword>
<gene>
    <name evidence="2" type="ORF">KNW02_00790</name>
</gene>
<keyword evidence="1" id="KW-0812">Transmembrane</keyword>
<accession>A0ABS6ADK0</accession>
<feature type="transmembrane region" description="Helical" evidence="1">
    <location>
        <begin position="184"/>
        <end position="210"/>
    </location>
</feature>
<name>A0ABS6ADK0_9RHOB</name>
<keyword evidence="1" id="KW-0472">Membrane</keyword>
<evidence type="ECO:0000256" key="1">
    <source>
        <dbReference type="SAM" id="Phobius"/>
    </source>
</evidence>
<proteinExistence type="predicted"/>
<organism evidence="2 3">
    <name type="scientific">Paracoccus marinaquae</name>
    <dbReference type="NCBI Taxonomy" id="2841926"/>
    <lineage>
        <taxon>Bacteria</taxon>
        <taxon>Pseudomonadati</taxon>
        <taxon>Pseudomonadota</taxon>
        <taxon>Alphaproteobacteria</taxon>
        <taxon>Rhodobacterales</taxon>
        <taxon>Paracoccaceae</taxon>
        <taxon>Paracoccus</taxon>
    </lineage>
</organism>
<reference evidence="2" key="1">
    <citation type="submission" date="2021-06" db="EMBL/GenBank/DDBJ databases">
        <title>Paracoccus bacterium XHP0099 sp. nov., isolated from the surface waters of the Yellow Sea.</title>
        <authorList>
            <person name="Xue H."/>
            <person name="Zhang D."/>
        </authorList>
    </citation>
    <scope>NUCLEOTIDE SEQUENCE</scope>
    <source>
        <strain evidence="2">XHP0099</strain>
    </source>
</reference>
<dbReference type="Proteomes" id="UP001166191">
    <property type="component" value="Unassembled WGS sequence"/>
</dbReference>
<protein>
    <recommendedName>
        <fullName evidence="4">Type IV / VI secretion system DotU domain-containing protein</fullName>
    </recommendedName>
</protein>
<dbReference type="RefSeq" id="WP_216031345.1">
    <property type="nucleotide sequence ID" value="NZ_JAHKNG010000001.1"/>
</dbReference>
<sequence length="214" mass="23120">MSHLAKADFEARYRGFDELDPVAQGGARKQLIRALEADLRQGVAPDLLDSRDLAIRLASGGEIDRILSSLLIEQGRVAVAPGDDRRHVESEWDRLSRAGFGPATSRQPLHYALRAYAAGLSRDGQARGRSADLAFLDTMLDRMRRSPTDAGSRVEEKTAEIRRLIADDSAETASHPVEVRTARIALIAAVAVAVIGLIGTLGGELIKVFLGASR</sequence>
<evidence type="ECO:0000313" key="2">
    <source>
        <dbReference type="EMBL" id="MBU3028651.1"/>
    </source>
</evidence>
<evidence type="ECO:0008006" key="4">
    <source>
        <dbReference type="Google" id="ProtNLM"/>
    </source>
</evidence>
<dbReference type="EMBL" id="JAHKNG010000001">
    <property type="protein sequence ID" value="MBU3028651.1"/>
    <property type="molecule type" value="Genomic_DNA"/>
</dbReference>
<comment type="caution">
    <text evidence="2">The sequence shown here is derived from an EMBL/GenBank/DDBJ whole genome shotgun (WGS) entry which is preliminary data.</text>
</comment>